<dbReference type="OrthoDB" id="1164405at2"/>
<reference evidence="1 2" key="1">
    <citation type="submission" date="2006-02" db="EMBL/GenBank/DDBJ databases">
        <authorList>
            <person name="Murray A."/>
            <person name="Staley J."/>
            <person name="Ferriera S."/>
            <person name="Johnson J."/>
            <person name="Kravitz S."/>
            <person name="Halpern A."/>
            <person name="Remington K."/>
            <person name="Beeson K."/>
            <person name="Tran B."/>
            <person name="Rogers Y.-H."/>
            <person name="Friedman R."/>
            <person name="Venter J.C."/>
        </authorList>
    </citation>
    <scope>NUCLEOTIDE SEQUENCE [LARGE SCALE GENOMIC DNA]</scope>
    <source>
        <strain evidence="1 2">23-P</strain>
    </source>
</reference>
<dbReference type="HOGENOM" id="CLU_1389116_0_0_10"/>
<proteinExistence type="predicted"/>
<name>A4BYK1_9FLAO</name>
<evidence type="ECO:0000313" key="1">
    <source>
        <dbReference type="EMBL" id="EAR12244.1"/>
    </source>
</evidence>
<dbReference type="STRING" id="313594.PI23P_06460"/>
<dbReference type="AlphaFoldDB" id="A4BYK1"/>
<evidence type="ECO:0000313" key="2">
    <source>
        <dbReference type="Proteomes" id="UP000003053"/>
    </source>
</evidence>
<keyword evidence="2" id="KW-1185">Reference proteome</keyword>
<protein>
    <submittedName>
        <fullName evidence="1">Uncharacterized protein</fullName>
    </submittedName>
</protein>
<accession>A4BYK1</accession>
<gene>
    <name evidence="1" type="ORF">PI23P_06460</name>
</gene>
<sequence>MIEKGINNFYEESSFLNKAPMSKIAVTYFNNNKHVNYKYLKSSNGPNIFSDELSLELNKLDELSNEYLNEENNRGIELYSLTQELKNNIPESLKDEKNKIAWLGAVDVMGHSAKYWSTSYIDWYEAVNEQYTGNKSNALSRKGWCGRFWKSVKKVVIADAKGAASGIVLHAITGGGSALAGGLGASAGAAVGEILK</sequence>
<dbReference type="Proteomes" id="UP000003053">
    <property type="component" value="Unassembled WGS sequence"/>
</dbReference>
<organism evidence="1 2">
    <name type="scientific">Polaribacter irgensii 23-P</name>
    <dbReference type="NCBI Taxonomy" id="313594"/>
    <lineage>
        <taxon>Bacteria</taxon>
        <taxon>Pseudomonadati</taxon>
        <taxon>Bacteroidota</taxon>
        <taxon>Flavobacteriia</taxon>
        <taxon>Flavobacteriales</taxon>
        <taxon>Flavobacteriaceae</taxon>
    </lineage>
</organism>
<comment type="caution">
    <text evidence="1">The sequence shown here is derived from an EMBL/GenBank/DDBJ whole genome shotgun (WGS) entry which is preliminary data.</text>
</comment>
<dbReference type="EMBL" id="AAOG01000002">
    <property type="protein sequence ID" value="EAR12244.1"/>
    <property type="molecule type" value="Genomic_DNA"/>
</dbReference>
<dbReference type="RefSeq" id="WP_004569912.1">
    <property type="nucleotide sequence ID" value="NZ_CH724148.1"/>
</dbReference>